<organism evidence="1 2">
    <name type="scientific">Panagrolaimus sp. ES5</name>
    <dbReference type="NCBI Taxonomy" id="591445"/>
    <lineage>
        <taxon>Eukaryota</taxon>
        <taxon>Metazoa</taxon>
        <taxon>Ecdysozoa</taxon>
        <taxon>Nematoda</taxon>
        <taxon>Chromadorea</taxon>
        <taxon>Rhabditida</taxon>
        <taxon>Tylenchina</taxon>
        <taxon>Panagrolaimomorpha</taxon>
        <taxon>Panagrolaimoidea</taxon>
        <taxon>Panagrolaimidae</taxon>
        <taxon>Panagrolaimus</taxon>
    </lineage>
</organism>
<evidence type="ECO:0000313" key="1">
    <source>
        <dbReference type="Proteomes" id="UP000887579"/>
    </source>
</evidence>
<sequence length="80" mass="8782">AVVEHRNDLWCTDIIKKYHPETMICIGGAATGVAHGDSRGPLMAIRNNKWYALGSLYAGFFESIPADDLAPVTHGLLWVE</sequence>
<evidence type="ECO:0000313" key="2">
    <source>
        <dbReference type="WBParaSite" id="ES5_v2.g29347.t1"/>
    </source>
</evidence>
<dbReference type="Proteomes" id="UP000887579">
    <property type="component" value="Unplaced"/>
</dbReference>
<proteinExistence type="predicted"/>
<dbReference type="WBParaSite" id="ES5_v2.g29347.t1">
    <property type="protein sequence ID" value="ES5_v2.g29347.t1"/>
    <property type="gene ID" value="ES5_v2.g29347"/>
</dbReference>
<accession>A0AC34GIM5</accession>
<protein>
    <submittedName>
        <fullName evidence="2">Uncharacterized protein</fullName>
    </submittedName>
</protein>
<reference evidence="2" key="1">
    <citation type="submission" date="2022-11" db="UniProtKB">
        <authorList>
            <consortium name="WormBaseParasite"/>
        </authorList>
    </citation>
    <scope>IDENTIFICATION</scope>
</reference>
<name>A0AC34GIM5_9BILA</name>